<comment type="caution">
    <text evidence="3">The sequence shown here is derived from an EMBL/GenBank/DDBJ whole genome shotgun (WGS) entry which is preliminary data.</text>
</comment>
<dbReference type="GO" id="GO:0000502">
    <property type="term" value="C:proteasome complex"/>
    <property type="evidence" value="ECO:0007669"/>
    <property type="project" value="UniProtKB-KW"/>
</dbReference>
<sequence>MGVTRVVGIETEYGVVSPGNPGANAILMSSQVVNAYRALAELPRPPRWDYLDEDPLADARGFHLERAAAHPSLLTDDPSRPAPSGDVPAGDADAGDSVVAGPVTGIARPTTPLYDDPSTSNAILTNGARLYVDHAHPEYSAPEVLTPRESVVWDVAGERVMLRAARELASAGIDVDLYKNNGDGKGASYGTHENFLVDRAVPFDTLVDVLTPFFVTRQVIVGSGRVGLGQRGEEAGFQLSQRADFMEAEVGLETTLRRPIINTRDEPHADRERWRRLHVIIGDANLLETATLLKIGTTSLVLAVAENLHRLGPATARLADLQLCDPVDDVRTVSRDLELGAPLRLRSGGTATALEVQRAYLAAAHEVAHVDGPPDAATREILDRWADVLDRLGRSLAECARDVEWVAKHRLLDRMREREGLGWGSPRLAAFDLQWADVRPERGVYQRLLAAGALDRVTTEAEVTDAVHHPPVSTRAYFRGEVVAHFGPHLDAASWDSVVLDVPGAPALQRVPMLDPHKGTRAQVGPLFDAYGGDVGAFLAALLA</sequence>
<dbReference type="InterPro" id="IPR004347">
    <property type="entry name" value="Pup_ligase/deamidase"/>
</dbReference>
<dbReference type="RefSeq" id="WP_192280393.1">
    <property type="nucleotide sequence ID" value="NZ_JACZDF010000005.1"/>
</dbReference>
<dbReference type="InterPro" id="IPR022366">
    <property type="entry name" value="Pup_deamidase"/>
</dbReference>
<evidence type="ECO:0000256" key="2">
    <source>
        <dbReference type="SAM" id="MobiDB-lite"/>
    </source>
</evidence>
<dbReference type="Proteomes" id="UP000642107">
    <property type="component" value="Unassembled WGS sequence"/>
</dbReference>
<gene>
    <name evidence="3" type="ORF">IGS67_10125</name>
</gene>
<dbReference type="Pfam" id="PF03136">
    <property type="entry name" value="Pup_ligase"/>
    <property type="match status" value="1"/>
</dbReference>
<dbReference type="NCBIfam" id="TIGR03688">
    <property type="entry name" value="depupylase_Dop"/>
    <property type="match status" value="1"/>
</dbReference>
<organism evidence="3 4">
    <name type="scientific">Flavimobilis rhizosphaerae</name>
    <dbReference type="NCBI Taxonomy" id="2775421"/>
    <lineage>
        <taxon>Bacteria</taxon>
        <taxon>Bacillati</taxon>
        <taxon>Actinomycetota</taxon>
        <taxon>Actinomycetes</taxon>
        <taxon>Micrococcales</taxon>
        <taxon>Jonesiaceae</taxon>
        <taxon>Flavimobilis</taxon>
    </lineage>
</organism>
<accession>A0ABR9DRU0</accession>
<keyword evidence="3" id="KW-0647">Proteasome</keyword>
<evidence type="ECO:0000313" key="3">
    <source>
        <dbReference type="EMBL" id="MBD9699845.1"/>
    </source>
</evidence>
<feature type="region of interest" description="Disordered" evidence="2">
    <location>
        <begin position="71"/>
        <end position="96"/>
    </location>
</feature>
<dbReference type="PANTHER" id="PTHR42307">
    <property type="entry name" value="PUP DEAMIDASE/DEPUPYLASE"/>
    <property type="match status" value="1"/>
</dbReference>
<comment type="similarity">
    <text evidence="1">Belongs to the Pup ligase/Pup deamidase family. Pup deamidase subfamily.</text>
</comment>
<evidence type="ECO:0000313" key="4">
    <source>
        <dbReference type="Proteomes" id="UP000642107"/>
    </source>
</evidence>
<dbReference type="PIRSF" id="PIRSF018077">
    <property type="entry name" value="UCP018077"/>
    <property type="match status" value="1"/>
</dbReference>
<name>A0ABR9DRU0_9MICO</name>
<reference evidence="3 4" key="1">
    <citation type="submission" date="2020-09" db="EMBL/GenBank/DDBJ databases">
        <title>Flavimobilis rhizosphaerae sp. nov., isolated from rhizosphere soil of Spartina alterniflora.</title>
        <authorList>
            <person name="Hanqin C."/>
        </authorList>
    </citation>
    <scope>NUCLEOTIDE SEQUENCE [LARGE SCALE GENOMIC DNA]</scope>
    <source>
        <strain evidence="3 4">GY 10621</strain>
    </source>
</reference>
<feature type="compositionally biased region" description="Low complexity" evidence="2">
    <location>
        <begin position="82"/>
        <end position="96"/>
    </location>
</feature>
<proteinExistence type="inferred from homology"/>
<keyword evidence="4" id="KW-1185">Reference proteome</keyword>
<protein>
    <submittedName>
        <fullName evidence="3">Proteasome accessory factor PafA2</fullName>
    </submittedName>
</protein>
<dbReference type="PANTHER" id="PTHR42307:SF2">
    <property type="entry name" value="PUP DEAMIDASE_DEPUPYLASE"/>
    <property type="match status" value="1"/>
</dbReference>
<dbReference type="EMBL" id="JACZDF010000005">
    <property type="protein sequence ID" value="MBD9699845.1"/>
    <property type="molecule type" value="Genomic_DNA"/>
</dbReference>
<evidence type="ECO:0000256" key="1">
    <source>
        <dbReference type="ARBA" id="ARBA00009114"/>
    </source>
</evidence>